<sequence length="940" mass="105684">MSPKWLNLKCRNWQKLNNGYSKPIRTFWPALIPRWSSSGRSAKSLWCQGCWVGYWGRGKVTKRSSKVWAKTSKNTDSQWHPLILHLLDVAASADAILSREPESTRNRLAEVLGTTWEMARPWLLLLIACHDLGKACPGFQCKWKNLTELDVGKNPDTDINHAFVSQIALAEMLCGKGWPEDLADLVADAVGCHHGSRATPSTINKLSGNRRALGNVDWSDVRNEVFESLFEVLKPTFIPTKSTLTGSDFMLLAGLTSFSDWIGSNENWFPFGTPDDCDDPKAWLVKRREENAERALNQIGWQPRAPLASETKTFEQVFPFPPRPLQQAITEAVINIQAPSILLVEAPMGEGKTEGAFFAHLRLQQQMQHRGLYIALPTKATGNAMFKRTLEFLQNQGIDRQLDLQLLHGGTLLNDDFQKIKVTNIFDEVFGGNVRASEWFTSKKRALLSEYGVGTIDQALLPILPVRHQFVRLWGLANRVVIFDEIHAYDAYTGTLLIHLLRWLLSLGSSIVLLSATLPPAFRRDLARVVGGRIPEHEVKYPRLSVFQQGRTPSQIHFPADSSRTITVQIKGISVELADMRDSLLAQLQNGGMALALVNTVQRAQELYSLFGYGKTIKGTNTSIGKRLDNGMEIYLFHARYPAGLRQVREDNALALFGREGKRAGAKILIATQVAEQSLDLDFDVMASDLAPIDLILQRAGRLWRHRREKRPGTQPVLFIAGLQGDKPDDFGNPLWWSSVYREDILLRSWVLLKTLSAITLPDQIDFLVQDVYEDRVAIPAHLDSRMNHAILEEGEIVAHRQQAHAAIIGLPDDASWNDPARFTLFDEDEPGIHKTLMAKTRLGEDSVITIPIWPQDEFDAGVVPDFQQAKTWFMCAISISRKAIVGRLQKLGRPDGWQESPLLCNCFPLLLNVNGEWIEDVKVRLDSELGLVYETKENV</sequence>
<dbReference type="Proteomes" id="UP000325606">
    <property type="component" value="Chromosome"/>
</dbReference>
<keyword evidence="8" id="KW-0067">ATP-binding</keyword>
<dbReference type="InterPro" id="IPR006474">
    <property type="entry name" value="Helicase_Cas3_CRISPR-ass_core"/>
</dbReference>
<dbReference type="Gene3D" id="3.40.50.300">
    <property type="entry name" value="P-loop containing nucleotide triphosphate hydrolases"/>
    <property type="match status" value="2"/>
</dbReference>
<keyword evidence="12" id="KW-1185">Reference proteome</keyword>
<accession>A0A5J6L9U3</accession>
<dbReference type="PANTHER" id="PTHR47963:SF9">
    <property type="entry name" value="CRISPR-ASSOCIATED ENDONUCLEASE_HELICASE CAS3"/>
    <property type="match status" value="1"/>
</dbReference>
<evidence type="ECO:0000256" key="4">
    <source>
        <dbReference type="ARBA" id="ARBA00022723"/>
    </source>
</evidence>
<dbReference type="InterPro" id="IPR050547">
    <property type="entry name" value="DEAD_box_RNA_helicases"/>
</dbReference>
<evidence type="ECO:0000313" key="12">
    <source>
        <dbReference type="Proteomes" id="UP000325606"/>
    </source>
</evidence>
<reference evidence="11 12" key="1">
    <citation type="submission" date="2019-09" db="EMBL/GenBank/DDBJ databases">
        <title>Nitrincola iocasae sp. nov., a bacterium isolated from the sediment collected at a cold seep field in South China Sea.</title>
        <authorList>
            <person name="Zhang H."/>
            <person name="Wang H."/>
            <person name="Li C."/>
        </authorList>
    </citation>
    <scope>NUCLEOTIDE SEQUENCE [LARGE SCALE GENOMIC DNA]</scope>
    <source>
        <strain evidence="11 12">KXZD1103</strain>
    </source>
</reference>
<dbReference type="AlphaFoldDB" id="A0A5J6L9U3"/>
<keyword evidence="9" id="KW-0051">Antiviral defense</keyword>
<evidence type="ECO:0000256" key="1">
    <source>
        <dbReference type="ARBA" id="ARBA00006847"/>
    </source>
</evidence>
<evidence type="ECO:0000256" key="3">
    <source>
        <dbReference type="ARBA" id="ARBA00022722"/>
    </source>
</evidence>
<dbReference type="SUPFAM" id="SSF52540">
    <property type="entry name" value="P-loop containing nucleoside triphosphate hydrolases"/>
    <property type="match status" value="1"/>
</dbReference>
<dbReference type="Pfam" id="PF18019">
    <property type="entry name" value="Cas3_HD"/>
    <property type="match status" value="1"/>
</dbReference>
<evidence type="ECO:0000256" key="6">
    <source>
        <dbReference type="ARBA" id="ARBA00022801"/>
    </source>
</evidence>
<dbReference type="GO" id="GO:0003724">
    <property type="term" value="F:RNA helicase activity"/>
    <property type="evidence" value="ECO:0007669"/>
    <property type="project" value="TreeGrafter"/>
</dbReference>
<evidence type="ECO:0000256" key="9">
    <source>
        <dbReference type="ARBA" id="ARBA00023118"/>
    </source>
</evidence>
<dbReference type="NCBIfam" id="TIGR01587">
    <property type="entry name" value="cas3_core"/>
    <property type="match status" value="1"/>
</dbReference>
<evidence type="ECO:0000259" key="10">
    <source>
        <dbReference type="PROSITE" id="PS51643"/>
    </source>
</evidence>
<keyword evidence="6" id="KW-0378">Hydrolase</keyword>
<dbReference type="GO" id="GO:0046872">
    <property type="term" value="F:metal ion binding"/>
    <property type="evidence" value="ECO:0007669"/>
    <property type="project" value="UniProtKB-KW"/>
</dbReference>
<dbReference type="GO" id="GO:0004518">
    <property type="term" value="F:nuclease activity"/>
    <property type="evidence" value="ECO:0007669"/>
    <property type="project" value="UniProtKB-KW"/>
</dbReference>
<proteinExistence type="inferred from homology"/>
<dbReference type="SUPFAM" id="SSF109604">
    <property type="entry name" value="HD-domain/PDEase-like"/>
    <property type="match status" value="1"/>
</dbReference>
<evidence type="ECO:0000256" key="8">
    <source>
        <dbReference type="ARBA" id="ARBA00022840"/>
    </source>
</evidence>
<dbReference type="InterPro" id="IPR041372">
    <property type="entry name" value="Cas3_C"/>
</dbReference>
<dbReference type="SMART" id="SM00487">
    <property type="entry name" value="DEXDc"/>
    <property type="match status" value="1"/>
</dbReference>
<evidence type="ECO:0000256" key="2">
    <source>
        <dbReference type="ARBA" id="ARBA00009046"/>
    </source>
</evidence>
<name>A0A5J6L9U3_9GAMM</name>
<feature type="domain" description="HD Cas3-type" evidence="10">
    <location>
        <begin position="75"/>
        <end position="262"/>
    </location>
</feature>
<dbReference type="Pfam" id="PF00270">
    <property type="entry name" value="DEAD"/>
    <property type="match status" value="1"/>
</dbReference>
<dbReference type="InterPro" id="IPR054712">
    <property type="entry name" value="Cas3-like_dom"/>
</dbReference>
<evidence type="ECO:0000256" key="5">
    <source>
        <dbReference type="ARBA" id="ARBA00022741"/>
    </source>
</evidence>
<dbReference type="InterPro" id="IPR027417">
    <property type="entry name" value="P-loop_NTPase"/>
</dbReference>
<dbReference type="InterPro" id="IPR011545">
    <property type="entry name" value="DEAD/DEAH_box_helicase_dom"/>
</dbReference>
<keyword evidence="4" id="KW-0479">Metal-binding</keyword>
<dbReference type="InterPro" id="IPR038257">
    <property type="entry name" value="CRISPR-assoc_Cas3_HD_sf"/>
</dbReference>
<gene>
    <name evidence="11" type="primary">cas3</name>
    <name evidence="11" type="ORF">F5I99_01670</name>
</gene>
<comment type="similarity">
    <text evidence="2">In the central section; belongs to the CRISPR-associated helicase Cas3 family.</text>
</comment>
<dbReference type="GO" id="GO:0051607">
    <property type="term" value="P:defense response to virus"/>
    <property type="evidence" value="ECO:0007669"/>
    <property type="project" value="UniProtKB-KW"/>
</dbReference>
<evidence type="ECO:0000313" key="11">
    <source>
        <dbReference type="EMBL" id="QEW05303.1"/>
    </source>
</evidence>
<dbReference type="GO" id="GO:0003723">
    <property type="term" value="F:RNA binding"/>
    <property type="evidence" value="ECO:0007669"/>
    <property type="project" value="TreeGrafter"/>
</dbReference>
<dbReference type="CDD" id="cd17930">
    <property type="entry name" value="DEXHc_cas3"/>
    <property type="match status" value="1"/>
</dbReference>
<dbReference type="KEGG" id="nik:F5I99_01670"/>
<dbReference type="InterPro" id="IPR014001">
    <property type="entry name" value="Helicase_ATP-bd"/>
</dbReference>
<dbReference type="Pfam" id="PF18395">
    <property type="entry name" value="Cas3_C"/>
    <property type="match status" value="1"/>
</dbReference>
<dbReference type="PROSITE" id="PS51643">
    <property type="entry name" value="HD_CAS3"/>
    <property type="match status" value="1"/>
</dbReference>
<keyword evidence="7" id="KW-0347">Helicase</keyword>
<dbReference type="Pfam" id="PF22590">
    <property type="entry name" value="Cas3-like_C_2"/>
    <property type="match status" value="1"/>
</dbReference>
<dbReference type="NCBIfam" id="TIGR01596">
    <property type="entry name" value="cas3_HD"/>
    <property type="match status" value="1"/>
</dbReference>
<comment type="similarity">
    <text evidence="1">In the N-terminal section; belongs to the CRISPR-associated nuclease Cas3-HD family.</text>
</comment>
<dbReference type="EMBL" id="CP044222">
    <property type="protein sequence ID" value="QEW05303.1"/>
    <property type="molecule type" value="Genomic_DNA"/>
</dbReference>
<evidence type="ECO:0000256" key="7">
    <source>
        <dbReference type="ARBA" id="ARBA00022806"/>
    </source>
</evidence>
<keyword evidence="3" id="KW-0540">Nuclease</keyword>
<dbReference type="Gene3D" id="1.10.3210.30">
    <property type="match status" value="1"/>
</dbReference>
<dbReference type="PANTHER" id="PTHR47963">
    <property type="entry name" value="DEAD-BOX ATP-DEPENDENT RNA HELICASE 47, MITOCHONDRIAL"/>
    <property type="match status" value="1"/>
</dbReference>
<dbReference type="GO" id="GO:0005524">
    <property type="term" value="F:ATP binding"/>
    <property type="evidence" value="ECO:0007669"/>
    <property type="project" value="UniProtKB-KW"/>
</dbReference>
<keyword evidence="5" id="KW-0547">Nucleotide-binding</keyword>
<dbReference type="CDD" id="cd09641">
    <property type="entry name" value="Cas3''_I"/>
    <property type="match status" value="1"/>
</dbReference>
<dbReference type="InterPro" id="IPR006483">
    <property type="entry name" value="CRISPR-assoc_Cas3_HD"/>
</dbReference>
<dbReference type="GO" id="GO:0016787">
    <property type="term" value="F:hydrolase activity"/>
    <property type="evidence" value="ECO:0007669"/>
    <property type="project" value="UniProtKB-KW"/>
</dbReference>
<protein>
    <submittedName>
        <fullName evidence="11">CRISPR-associated helicase Cas3</fullName>
    </submittedName>
</protein>
<organism evidence="11 12">
    <name type="scientific">Nitrincola iocasae</name>
    <dbReference type="NCBI Taxonomy" id="2614693"/>
    <lineage>
        <taxon>Bacteria</taxon>
        <taxon>Pseudomonadati</taxon>
        <taxon>Pseudomonadota</taxon>
        <taxon>Gammaproteobacteria</taxon>
        <taxon>Oceanospirillales</taxon>
        <taxon>Oceanospirillaceae</taxon>
        <taxon>Nitrincola</taxon>
    </lineage>
</organism>